<evidence type="ECO:0000313" key="4">
    <source>
        <dbReference type="EMBL" id="KAF4414612.1"/>
    </source>
</evidence>
<dbReference type="InterPro" id="IPR050889">
    <property type="entry name" value="Dendritic_Spine_Reg/Scaffold"/>
</dbReference>
<evidence type="ECO:0000256" key="1">
    <source>
        <dbReference type="ARBA" id="ARBA00022737"/>
    </source>
</evidence>
<gene>
    <name evidence="4" type="ORF">FACUT_14132</name>
</gene>
<accession>A0A8H4JBV0</accession>
<evidence type="ECO:0000313" key="5">
    <source>
        <dbReference type="Proteomes" id="UP000536711"/>
    </source>
</evidence>
<dbReference type="Pfam" id="PF00023">
    <property type="entry name" value="Ank"/>
    <property type="match status" value="1"/>
</dbReference>
<feature type="repeat" description="ANK" evidence="3">
    <location>
        <begin position="159"/>
        <end position="192"/>
    </location>
</feature>
<keyword evidence="1" id="KW-0677">Repeat</keyword>
<dbReference type="SMART" id="SM00248">
    <property type="entry name" value="ANK"/>
    <property type="match status" value="10"/>
</dbReference>
<dbReference type="OrthoDB" id="5428055at2759"/>
<reference evidence="4 5" key="1">
    <citation type="submission" date="2020-01" db="EMBL/GenBank/DDBJ databases">
        <title>Identification and distribution of gene clusters putatively required for synthesis of sphingolipid metabolism inhibitors in phylogenetically diverse species of the filamentous fungus Fusarium.</title>
        <authorList>
            <person name="Kim H.-S."/>
            <person name="Busman M."/>
            <person name="Brown D.W."/>
            <person name="Divon H."/>
            <person name="Uhlig S."/>
            <person name="Proctor R.H."/>
        </authorList>
    </citation>
    <scope>NUCLEOTIDE SEQUENCE [LARGE SCALE GENOMIC DNA]</scope>
    <source>
        <strain evidence="4 5">NRRL 13308</strain>
    </source>
</reference>
<dbReference type="PROSITE" id="PS50088">
    <property type="entry name" value="ANK_REPEAT"/>
    <property type="match status" value="4"/>
</dbReference>
<dbReference type="SUPFAM" id="SSF48403">
    <property type="entry name" value="Ankyrin repeat"/>
    <property type="match status" value="2"/>
</dbReference>
<feature type="repeat" description="ANK" evidence="3">
    <location>
        <begin position="91"/>
        <end position="112"/>
    </location>
</feature>
<proteinExistence type="predicted"/>
<keyword evidence="2 3" id="KW-0040">ANK repeat</keyword>
<name>A0A8H4JBV0_9HYPO</name>
<comment type="caution">
    <text evidence="4">The sequence shown here is derived from an EMBL/GenBank/DDBJ whole genome shotgun (WGS) entry which is preliminary data.</text>
</comment>
<evidence type="ECO:0000256" key="2">
    <source>
        <dbReference type="ARBA" id="ARBA00023043"/>
    </source>
</evidence>
<dbReference type="Proteomes" id="UP000536711">
    <property type="component" value="Unassembled WGS sequence"/>
</dbReference>
<dbReference type="PROSITE" id="PS50297">
    <property type="entry name" value="ANK_REP_REGION"/>
    <property type="match status" value="3"/>
</dbReference>
<dbReference type="PRINTS" id="PR01415">
    <property type="entry name" value="ANKYRIN"/>
</dbReference>
<evidence type="ECO:0000256" key="3">
    <source>
        <dbReference type="PROSITE-ProRule" id="PRU00023"/>
    </source>
</evidence>
<dbReference type="Pfam" id="PF12796">
    <property type="entry name" value="Ank_2"/>
    <property type="match status" value="3"/>
</dbReference>
<dbReference type="EMBL" id="JAADJF010000814">
    <property type="protein sequence ID" value="KAF4414612.1"/>
    <property type="molecule type" value="Genomic_DNA"/>
</dbReference>
<dbReference type="InterPro" id="IPR036770">
    <property type="entry name" value="Ankyrin_rpt-contain_sf"/>
</dbReference>
<keyword evidence="5" id="KW-1185">Reference proteome</keyword>
<protein>
    <submittedName>
        <fullName evidence="4">Ankyrin repeat-containing</fullName>
    </submittedName>
</protein>
<dbReference type="InterPro" id="IPR002110">
    <property type="entry name" value="Ankyrin_rpt"/>
</dbReference>
<feature type="repeat" description="ANK" evidence="3">
    <location>
        <begin position="353"/>
        <end position="385"/>
    </location>
</feature>
<organism evidence="4 5">
    <name type="scientific">Fusarium acutatum</name>
    <dbReference type="NCBI Taxonomy" id="78861"/>
    <lineage>
        <taxon>Eukaryota</taxon>
        <taxon>Fungi</taxon>
        <taxon>Dikarya</taxon>
        <taxon>Ascomycota</taxon>
        <taxon>Pezizomycotina</taxon>
        <taxon>Sordariomycetes</taxon>
        <taxon>Hypocreomycetidae</taxon>
        <taxon>Hypocreales</taxon>
        <taxon>Nectriaceae</taxon>
        <taxon>Fusarium</taxon>
        <taxon>Fusarium fujikuroi species complex</taxon>
    </lineage>
</organism>
<dbReference type="PANTHER" id="PTHR24166:SF48">
    <property type="entry name" value="PROTEIN VAPYRIN"/>
    <property type="match status" value="1"/>
</dbReference>
<dbReference type="AlphaFoldDB" id="A0A8H4JBV0"/>
<dbReference type="PANTHER" id="PTHR24166">
    <property type="entry name" value="ROLLING PEBBLES, ISOFORM B"/>
    <property type="match status" value="1"/>
</dbReference>
<feature type="repeat" description="ANK" evidence="3">
    <location>
        <begin position="386"/>
        <end position="418"/>
    </location>
</feature>
<sequence length="705" mass="78714">MMWEPYDSSYDETIPTYDETIQTKVVCLWTAVEEGREEDVRRLLCDEDIDINGQDDTDRTLLLIAASLTSSDIFIFLLEKDDTELNTQDREGNTPLSLAVSNGHEAIVRLLLAKDKIKVNPRDMMDYTPLHWAAIIGHEAITRLLLDRHDIELNPKNTRENTPLHEAAANGHEVVTKLLLARDGIDLNPRHRPGYTPLSGALDGGHEAVAELLLSQAGMDLYFSGSMDIGYAFLSKALEKGLQTIASKILNTRISHNSEIPTGRSPLSWTAEKGRIGEMKLILQITTICPNVRDAEGRTPLSRAAENNSISAVHLLLENSDIDADYEDLDGRTPLLKAIENQHPIVVSILAGRDTVTLHSLVRKGDLPRMEILLDHGYKINTRDSLGQTSLHLAICHNHFDIAEKLLSRGADIEAEDNSLTRPLSVAIRLKRCIKVESWRALYRDIPLQSNIYISERASGARRVDFSNTADVLVNRSGIDRLLCLSSTYKAWFSSMQGTHGTWMPSPTAFSNSKDPIPIVSHHHYDNKGSSAFAIAPVPNFQGKGKIIWEGCGVGWTLGDLEKSSGSHQKTKDHQYYSMLQDGWIPDDGIELFQQFLVHLTRRWLDLCGQFEDHLSRLREGQLESHGKSPETISHLAKNALNIAKLRSSLQDQVRGARQFTVDLGRQYGAGKEQEIIGEINVFADVGQQLQSLDQTVRDLLQLVS</sequence>
<dbReference type="Gene3D" id="1.25.40.20">
    <property type="entry name" value="Ankyrin repeat-containing domain"/>
    <property type="match status" value="4"/>
</dbReference>